<feature type="non-terminal residue" evidence="1">
    <location>
        <position position="1"/>
    </location>
</feature>
<dbReference type="AlphaFoldDB" id="A0A0H5RFV9"/>
<reference evidence="1" key="1">
    <citation type="submission" date="2015-04" db="EMBL/GenBank/DDBJ databases">
        <title>The genome sequence of the plant pathogenic Rhizarian Plasmodiophora brassicae reveals insights in its biotrophic life cycle and the origin of chitin synthesis.</title>
        <authorList>
            <person name="Schwelm A."/>
            <person name="Fogelqvist J."/>
            <person name="Knaust A."/>
            <person name="Julke S."/>
            <person name="Lilja T."/>
            <person name="Dhandapani V."/>
            <person name="Bonilla-Rosso G."/>
            <person name="Karlsson M."/>
            <person name="Shevchenko A."/>
            <person name="Choi S.R."/>
            <person name="Kim H.G."/>
            <person name="Park J.Y."/>
            <person name="Lim Y.P."/>
            <person name="Ludwig-Muller J."/>
            <person name="Dixelius C."/>
        </authorList>
    </citation>
    <scope>NUCLEOTIDE SEQUENCE</scope>
    <source>
        <tissue evidence="1">Potato root galls</tissue>
    </source>
</reference>
<evidence type="ECO:0000313" key="1">
    <source>
        <dbReference type="EMBL" id="CRZ13055.1"/>
    </source>
</evidence>
<protein>
    <submittedName>
        <fullName evidence="1">Uncharacterized protein</fullName>
    </submittedName>
</protein>
<accession>A0A0H5RFV9</accession>
<proteinExistence type="predicted"/>
<sequence length="101" mass="11762">SLPHSQNPQDSPILSVSIGPTLFNSNCLFFFKSYIGQVSISLTENSIEFVEIKQLDIYVDNHLTVHGIDDVLDHRRRFTVVVVMIQFRKLIETFSQLWQFY</sequence>
<dbReference type="EMBL" id="HACM01012613">
    <property type="protein sequence ID" value="CRZ13055.1"/>
    <property type="molecule type" value="Transcribed_RNA"/>
</dbReference>
<name>A0A0H5RFV9_9EUKA</name>
<organism evidence="1">
    <name type="scientific">Spongospora subterranea</name>
    <dbReference type="NCBI Taxonomy" id="70186"/>
    <lineage>
        <taxon>Eukaryota</taxon>
        <taxon>Sar</taxon>
        <taxon>Rhizaria</taxon>
        <taxon>Endomyxa</taxon>
        <taxon>Phytomyxea</taxon>
        <taxon>Plasmodiophorida</taxon>
        <taxon>Plasmodiophoridae</taxon>
        <taxon>Spongospora</taxon>
    </lineage>
</organism>